<evidence type="ECO:0000259" key="1">
    <source>
        <dbReference type="PROSITE" id="PS50844"/>
    </source>
</evidence>
<organism evidence="2 3">
    <name type="scientific">bacterium (Candidatus Gribaldobacteria) CG23_combo_of_CG06-09_8_20_14_all_37_87_8</name>
    <dbReference type="NCBI Taxonomy" id="2014278"/>
    <lineage>
        <taxon>Bacteria</taxon>
        <taxon>Candidatus Gribaldobacteria</taxon>
    </lineage>
</organism>
<dbReference type="Pfam" id="PF03102">
    <property type="entry name" value="NeuB"/>
    <property type="match status" value="1"/>
</dbReference>
<dbReference type="Pfam" id="PF08666">
    <property type="entry name" value="SAF"/>
    <property type="match status" value="1"/>
</dbReference>
<dbReference type="InterPro" id="IPR013132">
    <property type="entry name" value="PseI/NeuA/B-like_N"/>
</dbReference>
<reference evidence="2 3" key="1">
    <citation type="submission" date="2017-09" db="EMBL/GenBank/DDBJ databases">
        <title>Depth-based differentiation of microbial function through sediment-hosted aquifers and enrichment of novel symbionts in the deep terrestrial subsurface.</title>
        <authorList>
            <person name="Probst A.J."/>
            <person name="Ladd B."/>
            <person name="Jarett J.K."/>
            <person name="Geller-Mcgrath D.E."/>
            <person name="Sieber C.M."/>
            <person name="Emerson J.B."/>
            <person name="Anantharaman K."/>
            <person name="Thomas B.C."/>
            <person name="Malmstrom R."/>
            <person name="Stieglmeier M."/>
            <person name="Klingl A."/>
            <person name="Woyke T."/>
            <person name="Ryan C.M."/>
            <person name="Banfield J.F."/>
        </authorList>
    </citation>
    <scope>NUCLEOTIDE SEQUENCE [LARGE SCALE GENOMIC DNA]</scope>
    <source>
        <strain evidence="2">CG23_combo_of_CG06-09_8_20_14_all_37_87_8</strain>
    </source>
</reference>
<dbReference type="InterPro" id="IPR013974">
    <property type="entry name" value="SAF"/>
</dbReference>
<sequence>MPKEIQLANKKAGGDNPCLIIAELSANHHQDLEQAKKLVKTACEVGTDVVKIQTYTPDTMTLDSTTDPFQVKINKAWKNKTLHQLYKIAQTPWGWYEELEKVAREYDVPLIGTPYDLTSVDFLESKNCPFYKVASFEATDIQFLKKVALTKKPVIISRGMTTFEEISQAISVLKEFGASEIILLHCVSAYPSVPKDLNILAVVELQKKFPDLVVGLSEHSIKIAPAVATIALGAKVIERHLILKREDGGPDAAFSLEPKEFSEMVKEIREVEQALGDGILEPVPAEIENKQFRRSLWAIKEIKQGEELTKENVGSFRPSTGLKPADLPKVIGKKAKQDIPFATPLNWDLID</sequence>
<accession>A0A2G9ZF45</accession>
<protein>
    <submittedName>
        <fullName evidence="2">Pseudaminic acid synthase</fullName>
    </submittedName>
</protein>
<dbReference type="Gene3D" id="3.20.20.70">
    <property type="entry name" value="Aldolase class I"/>
    <property type="match status" value="1"/>
</dbReference>
<dbReference type="InterPro" id="IPR020030">
    <property type="entry name" value="Pseudaminic_synth_PseI"/>
</dbReference>
<dbReference type="PROSITE" id="PS50844">
    <property type="entry name" value="AFP_LIKE"/>
    <property type="match status" value="1"/>
</dbReference>
<evidence type="ECO:0000313" key="3">
    <source>
        <dbReference type="Proteomes" id="UP000230447"/>
    </source>
</evidence>
<dbReference type="Proteomes" id="UP000230447">
    <property type="component" value="Unassembled WGS sequence"/>
</dbReference>
<dbReference type="GO" id="GO:0016051">
    <property type="term" value="P:carbohydrate biosynthetic process"/>
    <property type="evidence" value="ECO:0007669"/>
    <property type="project" value="InterPro"/>
</dbReference>
<dbReference type="CDD" id="cd11615">
    <property type="entry name" value="SAF_NeuB_like"/>
    <property type="match status" value="1"/>
</dbReference>
<dbReference type="NCBIfam" id="TIGR03586">
    <property type="entry name" value="PseI"/>
    <property type="match status" value="1"/>
</dbReference>
<evidence type="ECO:0000313" key="2">
    <source>
        <dbReference type="EMBL" id="PIP31783.1"/>
    </source>
</evidence>
<dbReference type="SMART" id="SM00858">
    <property type="entry name" value="SAF"/>
    <property type="match status" value="1"/>
</dbReference>
<proteinExistence type="predicted"/>
<dbReference type="InterPro" id="IPR036732">
    <property type="entry name" value="AFP_Neu5c_C_sf"/>
</dbReference>
<dbReference type="Gene3D" id="3.90.1210.10">
    <property type="entry name" value="Antifreeze-like/N-acetylneuraminic acid synthase C-terminal domain"/>
    <property type="match status" value="1"/>
</dbReference>
<name>A0A2G9ZF45_9BACT</name>
<dbReference type="AlphaFoldDB" id="A0A2G9ZF45"/>
<gene>
    <name evidence="2" type="primary">pseI</name>
    <name evidence="2" type="ORF">COX24_01730</name>
</gene>
<dbReference type="GO" id="GO:0047444">
    <property type="term" value="F:N-acylneuraminate-9-phosphate synthase activity"/>
    <property type="evidence" value="ECO:0007669"/>
    <property type="project" value="TreeGrafter"/>
</dbReference>
<comment type="caution">
    <text evidence="2">The sequence shown here is derived from an EMBL/GenBank/DDBJ whole genome shotgun (WGS) entry which is preliminary data.</text>
</comment>
<dbReference type="EMBL" id="PCSB01000033">
    <property type="protein sequence ID" value="PIP31783.1"/>
    <property type="molecule type" value="Genomic_DNA"/>
</dbReference>
<dbReference type="InterPro" id="IPR006190">
    <property type="entry name" value="SAF_AFP_Neu5Ac"/>
</dbReference>
<dbReference type="InterPro" id="IPR051690">
    <property type="entry name" value="PseI-like"/>
</dbReference>
<dbReference type="InterPro" id="IPR013785">
    <property type="entry name" value="Aldolase_TIM"/>
</dbReference>
<dbReference type="SUPFAM" id="SSF51269">
    <property type="entry name" value="AFP III-like domain"/>
    <property type="match status" value="1"/>
</dbReference>
<dbReference type="PANTHER" id="PTHR42966:SF2">
    <property type="entry name" value="PSEUDAMINIC ACID SYNTHASE"/>
    <property type="match status" value="1"/>
</dbReference>
<dbReference type="SUPFAM" id="SSF51569">
    <property type="entry name" value="Aldolase"/>
    <property type="match status" value="1"/>
</dbReference>
<dbReference type="InterPro" id="IPR057736">
    <property type="entry name" value="SAF_PseI/NeuA/NeuB"/>
</dbReference>
<feature type="domain" description="AFP-like" evidence="1">
    <location>
        <begin position="295"/>
        <end position="351"/>
    </location>
</feature>
<dbReference type="PANTHER" id="PTHR42966">
    <property type="entry name" value="N-ACETYLNEURAMINATE SYNTHASE"/>
    <property type="match status" value="1"/>
</dbReference>